<dbReference type="SUPFAM" id="SSF54810">
    <property type="entry name" value="GMP synthetase C-terminal dimerisation domain"/>
    <property type="match status" value="1"/>
</dbReference>
<evidence type="ECO:0000256" key="10">
    <source>
        <dbReference type="PROSITE-ProRule" id="PRU00886"/>
    </source>
</evidence>
<dbReference type="PANTHER" id="PTHR11922:SF2">
    <property type="entry name" value="GMP SYNTHASE [GLUTAMINE-HYDROLYZING]"/>
    <property type="match status" value="1"/>
</dbReference>
<evidence type="ECO:0000256" key="5">
    <source>
        <dbReference type="ARBA" id="ARBA00022749"/>
    </source>
</evidence>
<dbReference type="Pfam" id="PF00958">
    <property type="entry name" value="GMP_synt_C"/>
    <property type="match status" value="1"/>
</dbReference>
<evidence type="ECO:0000256" key="2">
    <source>
        <dbReference type="ARBA" id="ARBA00005153"/>
    </source>
</evidence>
<dbReference type="GO" id="GO:0005829">
    <property type="term" value="C:cytosol"/>
    <property type="evidence" value="ECO:0007669"/>
    <property type="project" value="TreeGrafter"/>
</dbReference>
<keyword evidence="5 9" id="KW-0332">GMP biosynthesis</keyword>
<dbReference type="PROSITE" id="PS51273">
    <property type="entry name" value="GATASE_TYPE_1"/>
    <property type="match status" value="1"/>
</dbReference>
<dbReference type="PRINTS" id="PR00096">
    <property type="entry name" value="GATASE"/>
</dbReference>
<dbReference type="SUPFAM" id="SSF52317">
    <property type="entry name" value="Class I glutamine amidotransferase-like"/>
    <property type="match status" value="1"/>
</dbReference>
<dbReference type="InterPro" id="IPR022955">
    <property type="entry name" value="GMP_synthase"/>
</dbReference>
<dbReference type="InterPro" id="IPR017926">
    <property type="entry name" value="GATASE"/>
</dbReference>
<keyword evidence="6 9" id="KW-0658">Purine biosynthesis</keyword>
<dbReference type="Gene3D" id="3.40.50.880">
    <property type="match status" value="1"/>
</dbReference>
<evidence type="ECO:0000256" key="9">
    <source>
        <dbReference type="HAMAP-Rule" id="MF_00344"/>
    </source>
</evidence>
<reference evidence="12" key="1">
    <citation type="submission" date="2022-11" db="EMBL/GenBank/DDBJ databases">
        <title>Biodiversity and phylogenetic relationships of bacteria.</title>
        <authorList>
            <person name="Machado R.A.R."/>
            <person name="Bhat A."/>
            <person name="Loulou A."/>
            <person name="Kallel S."/>
        </authorList>
    </citation>
    <scope>NUCLEOTIDE SEQUENCE</scope>
    <source>
        <strain evidence="12">K-TC2</strain>
    </source>
</reference>
<dbReference type="Gene3D" id="3.30.300.10">
    <property type="match status" value="1"/>
</dbReference>
<dbReference type="RefSeq" id="WP_266338012.1">
    <property type="nucleotide sequence ID" value="NZ_JAPKNK010000002.1"/>
</dbReference>
<comment type="caution">
    <text evidence="12">The sequence shown here is derived from an EMBL/GenBank/DDBJ whole genome shotgun (WGS) entry which is preliminary data.</text>
</comment>
<dbReference type="CDD" id="cd01742">
    <property type="entry name" value="GATase1_GMP_Synthase"/>
    <property type="match status" value="1"/>
</dbReference>
<evidence type="ECO:0000313" key="12">
    <source>
        <dbReference type="EMBL" id="MCX5569060.1"/>
    </source>
</evidence>
<evidence type="ECO:0000256" key="6">
    <source>
        <dbReference type="ARBA" id="ARBA00022755"/>
    </source>
</evidence>
<evidence type="ECO:0000313" key="13">
    <source>
        <dbReference type="Proteomes" id="UP001144805"/>
    </source>
</evidence>
<dbReference type="InterPro" id="IPR025777">
    <property type="entry name" value="GMPS_ATP_PPase_dom"/>
</dbReference>
<dbReference type="HAMAP" id="MF_00344">
    <property type="entry name" value="GMP_synthase"/>
    <property type="match status" value="1"/>
</dbReference>
<dbReference type="Pfam" id="PF03054">
    <property type="entry name" value="tRNA_Me_trans"/>
    <property type="match status" value="1"/>
</dbReference>
<evidence type="ECO:0000256" key="4">
    <source>
        <dbReference type="ARBA" id="ARBA00022741"/>
    </source>
</evidence>
<dbReference type="PRINTS" id="PR00097">
    <property type="entry name" value="ANTSNTHASEII"/>
</dbReference>
<evidence type="ECO:0000256" key="8">
    <source>
        <dbReference type="ARBA" id="ARBA00022962"/>
    </source>
</evidence>
<proteinExistence type="inferred from homology"/>
<dbReference type="NCBIfam" id="NF000848">
    <property type="entry name" value="PRK00074.1"/>
    <property type="match status" value="1"/>
</dbReference>
<name>A0A9X3ILP7_9HYPH</name>
<comment type="pathway">
    <text evidence="2 9">Purine metabolism; GMP biosynthesis; GMP from XMP (L-Gln route): step 1/1.</text>
</comment>
<dbReference type="GO" id="GO:0003921">
    <property type="term" value="F:GMP synthase activity"/>
    <property type="evidence" value="ECO:0007669"/>
    <property type="project" value="InterPro"/>
</dbReference>
<organism evidence="12 13">
    <name type="scientific">Kaistia nematophila</name>
    <dbReference type="NCBI Taxonomy" id="2994654"/>
    <lineage>
        <taxon>Bacteria</taxon>
        <taxon>Pseudomonadati</taxon>
        <taxon>Pseudomonadota</taxon>
        <taxon>Alphaproteobacteria</taxon>
        <taxon>Hyphomicrobiales</taxon>
        <taxon>Kaistiaceae</taxon>
        <taxon>Kaistia</taxon>
    </lineage>
</organism>
<accession>A0A9X3ILP7</accession>
<comment type="catalytic activity">
    <reaction evidence="9">
        <text>XMP + L-glutamine + ATP + H2O = GMP + L-glutamate + AMP + diphosphate + 2 H(+)</text>
        <dbReference type="Rhea" id="RHEA:11680"/>
        <dbReference type="ChEBI" id="CHEBI:15377"/>
        <dbReference type="ChEBI" id="CHEBI:15378"/>
        <dbReference type="ChEBI" id="CHEBI:29985"/>
        <dbReference type="ChEBI" id="CHEBI:30616"/>
        <dbReference type="ChEBI" id="CHEBI:33019"/>
        <dbReference type="ChEBI" id="CHEBI:57464"/>
        <dbReference type="ChEBI" id="CHEBI:58115"/>
        <dbReference type="ChEBI" id="CHEBI:58359"/>
        <dbReference type="ChEBI" id="CHEBI:456215"/>
        <dbReference type="EC" id="6.3.5.2"/>
    </reaction>
</comment>
<dbReference type="AlphaFoldDB" id="A0A9X3ILP7"/>
<keyword evidence="8 9" id="KW-0315">Glutamine amidotransferase</keyword>
<dbReference type="SUPFAM" id="SSF52402">
    <property type="entry name" value="Adenine nucleotide alpha hydrolases-like"/>
    <property type="match status" value="1"/>
</dbReference>
<keyword evidence="13" id="KW-1185">Reference proteome</keyword>
<dbReference type="NCBIfam" id="TIGR00888">
    <property type="entry name" value="guaA_Nterm"/>
    <property type="match status" value="1"/>
</dbReference>
<feature type="active site" description="Nucleophile" evidence="9">
    <location>
        <position position="81"/>
    </location>
</feature>
<dbReference type="Gene3D" id="3.40.50.620">
    <property type="entry name" value="HUPs"/>
    <property type="match status" value="1"/>
</dbReference>
<keyword evidence="7 9" id="KW-0067">ATP-binding</keyword>
<protein>
    <recommendedName>
        <fullName evidence="9">GMP synthase [glutamine-hydrolyzing]</fullName>
        <ecNumber evidence="9">6.3.5.2</ecNumber>
    </recommendedName>
    <alternativeName>
        <fullName evidence="9">GMP synthetase</fullName>
    </alternativeName>
    <alternativeName>
        <fullName evidence="9">Glutamine amidotransferase</fullName>
    </alternativeName>
</protein>
<dbReference type="Proteomes" id="UP001144805">
    <property type="component" value="Unassembled WGS sequence"/>
</dbReference>
<dbReference type="InterPro" id="IPR014729">
    <property type="entry name" value="Rossmann-like_a/b/a_fold"/>
</dbReference>
<evidence type="ECO:0000256" key="3">
    <source>
        <dbReference type="ARBA" id="ARBA00022598"/>
    </source>
</evidence>
<dbReference type="FunFam" id="3.30.300.10:FF:000002">
    <property type="entry name" value="GMP synthase [glutamine-hydrolyzing]"/>
    <property type="match status" value="1"/>
</dbReference>
<dbReference type="CDD" id="cd01997">
    <property type="entry name" value="GMP_synthase_C"/>
    <property type="match status" value="1"/>
</dbReference>
<sequence>MTDSILIIDFGSQVTQLIARRLREAGVYCEIHPFQNAEAAFTRMQPKGVILSGSPASTGDIGSPRAPEAVFAAGIPVLGICYGEQTMTAQLGGRVETSDHREFGRAFVEVKTASPLFEGVWDKGSRHQVWMSHGDKVMAIPEGFEVIAVSEGAPFAAIADEARRFYGVQFHPEVVHTPDGAKLLSNFVHKIVGLKSDWTMSAYREQMIEKIRKQVGKGRVLCALSGGVDSAVAAVLIHEAIGDQLTCVFVDHGLMRLNEGDQVVSLFREHFNIPLVSVDASDLFIGKLEGVSDPETKRKIIGGLFIDVFEAEAKKIAADGKGAPEFLAQGTLYPDVIESVSFSGGPSVTIKSHHNVGGLPARMNMKLVEPLRELFKDEVRALGRELGLPDSFVGRHPFPGPGLAIRLPGGVSREKLDILRKADAIYLDEIRKAGLYDTIWQAFAVLLPVQTVGVMGDGRTYDSVLALRAVTSVDGMTADFYPYDMNFLGRAATRIINEVKGINRVVYDVTSKPPGTIEWE</sequence>
<dbReference type="PROSITE" id="PS51553">
    <property type="entry name" value="GMPS_ATP_PPASE"/>
    <property type="match status" value="1"/>
</dbReference>
<keyword evidence="4 9" id="KW-0547">Nucleotide-binding</keyword>
<feature type="active site" evidence="9">
    <location>
        <position position="171"/>
    </location>
</feature>
<dbReference type="EC" id="6.3.5.2" evidence="9"/>
<dbReference type="EMBL" id="JAPKNK010000002">
    <property type="protein sequence ID" value="MCX5569060.1"/>
    <property type="molecule type" value="Genomic_DNA"/>
</dbReference>
<dbReference type="PANTHER" id="PTHR11922">
    <property type="entry name" value="GMP SYNTHASE-RELATED"/>
    <property type="match status" value="1"/>
</dbReference>
<dbReference type="InterPro" id="IPR004739">
    <property type="entry name" value="GMP_synth_GATase"/>
</dbReference>
<comment type="subunit">
    <text evidence="9">Homodimer.</text>
</comment>
<comment type="function">
    <text evidence="1 9">Catalyzes the synthesis of GMP from XMP.</text>
</comment>
<evidence type="ECO:0000259" key="11">
    <source>
        <dbReference type="PROSITE" id="PS51553"/>
    </source>
</evidence>
<dbReference type="FunFam" id="3.40.50.620:FF:000001">
    <property type="entry name" value="GMP synthase [glutamine-hydrolyzing]"/>
    <property type="match status" value="1"/>
</dbReference>
<feature type="domain" description="GMPS ATP-PPase" evidence="11">
    <location>
        <begin position="198"/>
        <end position="395"/>
    </location>
</feature>
<dbReference type="FunFam" id="3.40.50.880:FF:000001">
    <property type="entry name" value="GMP synthase [glutamine-hydrolyzing]"/>
    <property type="match status" value="1"/>
</dbReference>
<feature type="active site" evidence="9">
    <location>
        <position position="173"/>
    </location>
</feature>
<gene>
    <name evidence="9 12" type="primary">guaA</name>
    <name evidence="12" type="ORF">OSH07_07620</name>
</gene>
<dbReference type="GO" id="GO:0005524">
    <property type="term" value="F:ATP binding"/>
    <property type="evidence" value="ECO:0007669"/>
    <property type="project" value="UniProtKB-UniRule"/>
</dbReference>
<dbReference type="Pfam" id="PF00117">
    <property type="entry name" value="GATase"/>
    <property type="match status" value="1"/>
</dbReference>
<dbReference type="InterPro" id="IPR029062">
    <property type="entry name" value="Class_I_gatase-like"/>
</dbReference>
<dbReference type="NCBIfam" id="TIGR00884">
    <property type="entry name" value="guaA_Cterm"/>
    <property type="match status" value="1"/>
</dbReference>
<evidence type="ECO:0000256" key="1">
    <source>
        <dbReference type="ARBA" id="ARBA00002332"/>
    </source>
</evidence>
<keyword evidence="3 9" id="KW-0436">Ligase</keyword>
<evidence type="ECO:0000256" key="7">
    <source>
        <dbReference type="ARBA" id="ARBA00022840"/>
    </source>
</evidence>
<dbReference type="InterPro" id="IPR001674">
    <property type="entry name" value="GMP_synth_C"/>
</dbReference>
<feature type="binding site" evidence="10">
    <location>
        <begin position="225"/>
        <end position="231"/>
    </location>
    <ligand>
        <name>ATP</name>
        <dbReference type="ChEBI" id="CHEBI:30616"/>
    </ligand>
</feature>